<keyword evidence="4" id="KW-1185">Reference proteome</keyword>
<dbReference type="Gene3D" id="3.10.450.50">
    <property type="match status" value="1"/>
</dbReference>
<keyword evidence="1" id="KW-0732">Signal</keyword>
<sequence>MQAKNNLCLVFILLIATLTSSASYANGQPRDLIKEEQNRQLVIAFYDAFFNKHQVHQAAEVVADNYIQHNPYVADGKAPFVGYFEGYFKDNPQSKATIVRSVADGDLVWLHVNSTDGKGVSEAVVDIFRVENGKIVEHWDVIQPVPSDSANSNTMF</sequence>
<feature type="domain" description="SnoaL-like" evidence="2">
    <location>
        <begin position="42"/>
        <end position="138"/>
    </location>
</feature>
<evidence type="ECO:0000256" key="1">
    <source>
        <dbReference type="SAM" id="SignalP"/>
    </source>
</evidence>
<feature type="chain" id="PRO_5046964359" evidence="1">
    <location>
        <begin position="26"/>
        <end position="156"/>
    </location>
</feature>
<evidence type="ECO:0000313" key="4">
    <source>
        <dbReference type="Proteomes" id="UP001500021"/>
    </source>
</evidence>
<protein>
    <submittedName>
        <fullName evidence="3">Nuclear transport factor 2 family protein</fullName>
    </submittedName>
</protein>
<dbReference type="PANTHER" id="PTHR38436">
    <property type="entry name" value="POLYKETIDE CYCLASE SNOAL-LIKE DOMAIN"/>
    <property type="match status" value="1"/>
</dbReference>
<dbReference type="PANTHER" id="PTHR38436:SF1">
    <property type="entry name" value="ESTER CYCLASE"/>
    <property type="match status" value="1"/>
</dbReference>
<dbReference type="RefSeq" id="WP_343814146.1">
    <property type="nucleotide sequence ID" value="NZ_BAAAFA010000001.1"/>
</dbReference>
<dbReference type="SUPFAM" id="SSF54427">
    <property type="entry name" value="NTF2-like"/>
    <property type="match status" value="1"/>
</dbReference>
<evidence type="ECO:0000313" key="3">
    <source>
        <dbReference type="EMBL" id="GAA0811058.1"/>
    </source>
</evidence>
<dbReference type="Proteomes" id="UP001500021">
    <property type="component" value="Unassembled WGS sequence"/>
</dbReference>
<dbReference type="InterPro" id="IPR037401">
    <property type="entry name" value="SnoaL-like"/>
</dbReference>
<proteinExistence type="predicted"/>
<comment type="caution">
    <text evidence="3">The sequence shown here is derived from an EMBL/GenBank/DDBJ whole genome shotgun (WGS) entry which is preliminary data.</text>
</comment>
<feature type="signal peptide" evidence="1">
    <location>
        <begin position="1"/>
        <end position="25"/>
    </location>
</feature>
<reference evidence="3 4" key="1">
    <citation type="journal article" date="2019" name="Int. J. Syst. Evol. Microbiol.">
        <title>The Global Catalogue of Microorganisms (GCM) 10K type strain sequencing project: providing services to taxonomists for standard genome sequencing and annotation.</title>
        <authorList>
            <consortium name="The Broad Institute Genomics Platform"/>
            <consortium name="The Broad Institute Genome Sequencing Center for Infectious Disease"/>
            <person name="Wu L."/>
            <person name="Ma J."/>
        </authorList>
    </citation>
    <scope>NUCLEOTIDE SEQUENCE [LARGE SCALE GENOMIC DNA]</scope>
    <source>
        <strain evidence="3 4">JCM 15608</strain>
    </source>
</reference>
<organism evidence="3 4">
    <name type="scientific">Colwellia asteriadis</name>
    <dbReference type="NCBI Taxonomy" id="517723"/>
    <lineage>
        <taxon>Bacteria</taxon>
        <taxon>Pseudomonadati</taxon>
        <taxon>Pseudomonadota</taxon>
        <taxon>Gammaproteobacteria</taxon>
        <taxon>Alteromonadales</taxon>
        <taxon>Colwelliaceae</taxon>
        <taxon>Colwellia</taxon>
    </lineage>
</organism>
<accession>A0ABN1L2S2</accession>
<gene>
    <name evidence="3" type="ORF">GCM10009111_02990</name>
</gene>
<dbReference type="Pfam" id="PF12680">
    <property type="entry name" value="SnoaL_2"/>
    <property type="match status" value="1"/>
</dbReference>
<name>A0ABN1L2S2_9GAMM</name>
<dbReference type="InterPro" id="IPR009959">
    <property type="entry name" value="Cyclase_SnoaL-like"/>
</dbReference>
<dbReference type="EMBL" id="BAAAFA010000001">
    <property type="protein sequence ID" value="GAA0811058.1"/>
    <property type="molecule type" value="Genomic_DNA"/>
</dbReference>
<evidence type="ECO:0000259" key="2">
    <source>
        <dbReference type="Pfam" id="PF12680"/>
    </source>
</evidence>
<dbReference type="InterPro" id="IPR032710">
    <property type="entry name" value="NTF2-like_dom_sf"/>
</dbReference>